<dbReference type="Proteomes" id="UP000887565">
    <property type="component" value="Unplaced"/>
</dbReference>
<dbReference type="AlphaFoldDB" id="A0A915I6M1"/>
<keyword evidence="1" id="KW-1133">Transmembrane helix</keyword>
<evidence type="ECO:0000313" key="2">
    <source>
        <dbReference type="Proteomes" id="UP000887565"/>
    </source>
</evidence>
<sequence>MDNWHYQDPNYAISHGIIVILRHIIVWHIHLGHDIFRLMVGQLTKHPYSIYEEYKKNNIPLITEEGTITTMHEFMCSYLMRMGG</sequence>
<evidence type="ECO:0000256" key="1">
    <source>
        <dbReference type="SAM" id="Phobius"/>
    </source>
</evidence>
<accession>A0A915I6M1</accession>
<protein>
    <submittedName>
        <fullName evidence="3">Uncharacterized protein</fullName>
    </submittedName>
</protein>
<evidence type="ECO:0000313" key="3">
    <source>
        <dbReference type="WBParaSite" id="nRc.2.0.1.t09788-RA"/>
    </source>
</evidence>
<keyword evidence="2" id="KW-1185">Reference proteome</keyword>
<organism evidence="2 3">
    <name type="scientific">Romanomermis culicivorax</name>
    <name type="common">Nematode worm</name>
    <dbReference type="NCBI Taxonomy" id="13658"/>
    <lineage>
        <taxon>Eukaryota</taxon>
        <taxon>Metazoa</taxon>
        <taxon>Ecdysozoa</taxon>
        <taxon>Nematoda</taxon>
        <taxon>Enoplea</taxon>
        <taxon>Dorylaimia</taxon>
        <taxon>Mermithida</taxon>
        <taxon>Mermithoidea</taxon>
        <taxon>Mermithidae</taxon>
        <taxon>Romanomermis</taxon>
    </lineage>
</organism>
<dbReference type="WBParaSite" id="nRc.2.0.1.t09788-RA">
    <property type="protein sequence ID" value="nRc.2.0.1.t09788-RA"/>
    <property type="gene ID" value="nRc.2.0.1.g09788"/>
</dbReference>
<proteinExistence type="predicted"/>
<keyword evidence="1" id="KW-0472">Membrane</keyword>
<name>A0A915I6M1_ROMCU</name>
<feature type="transmembrane region" description="Helical" evidence="1">
    <location>
        <begin position="12"/>
        <end position="29"/>
    </location>
</feature>
<keyword evidence="1" id="KW-0812">Transmembrane</keyword>
<reference evidence="3" key="1">
    <citation type="submission" date="2022-11" db="UniProtKB">
        <authorList>
            <consortium name="WormBaseParasite"/>
        </authorList>
    </citation>
    <scope>IDENTIFICATION</scope>
</reference>